<sequence>MKAFTSLCTLLLLGSAQGQYGNLWNGGAFNPWNNPNHPANQGIARGIAARNFFPWPGAPFIRPGFNPSNVADHAAIEELPGERRGALVELTERKNEIDAKIRDAALGRDAIGAGFRPRFVSDLIEERRQLVHDIRKAQREAVRENLARVAKRREIAKELAESNEPITFGLLMRSLHRAYGQEMAANSMAHQRKILEKFDRPFLRPVISMFAPMGLPSGALAETKIYQNLKEQKGTLLKDEDIFIVTKLSGFSGDKLHLSVDLHAVNETAPDTEALSEDFLQTELEFQDEMLESQLTASEKLLEMQWENTGKQSALQEKLARKRLDRAEKVEELRNKLAERQRDREQKLAEKHRDNLEKEFEKEQKAAEKQRDLLEKKAEKQRDLLKKQLEKDQDFREKLLEREARAAEKLEKKSKKEEKRARKKLEKEQKMSEKQGDTLQKLQEKAAEEASKRQEKEADLLEKQREKEQKLAEKEEELLQKRLEKEQDKALKLLEKEREKAEKQAEKDRESEEKRLEKEKKLAEKQLEKELKELEKENDLLERQLIEYPEQRIETLPIADVYSQNYFAHQQMYPFIPRFGPPHGF</sequence>
<accession>A0AAJ6QU05</accession>
<keyword evidence="3" id="KW-1185">Reference proteome</keyword>
<feature type="chain" id="PRO_5042529798" evidence="2">
    <location>
        <begin position="19"/>
        <end position="585"/>
    </location>
</feature>
<evidence type="ECO:0000256" key="2">
    <source>
        <dbReference type="SAM" id="SignalP"/>
    </source>
</evidence>
<protein>
    <submittedName>
        <fullName evidence="4">Calponin homology domain-containing protein DDB_G0272472</fullName>
    </submittedName>
</protein>
<reference evidence="4" key="1">
    <citation type="submission" date="2025-08" db="UniProtKB">
        <authorList>
            <consortium name="RefSeq"/>
        </authorList>
    </citation>
    <scope>IDENTIFICATION</scope>
</reference>
<gene>
    <name evidence="4" type="primary">LOC100901977</name>
</gene>
<evidence type="ECO:0000256" key="1">
    <source>
        <dbReference type="SAM" id="MobiDB-lite"/>
    </source>
</evidence>
<dbReference type="RefSeq" id="XP_003743802.1">
    <property type="nucleotide sequence ID" value="XM_003743754.1"/>
</dbReference>
<dbReference type="GeneID" id="100901977"/>
<evidence type="ECO:0000313" key="4">
    <source>
        <dbReference type="RefSeq" id="XP_003743802.1"/>
    </source>
</evidence>
<dbReference type="Proteomes" id="UP000694867">
    <property type="component" value="Unplaced"/>
</dbReference>
<keyword evidence="2" id="KW-0732">Signal</keyword>
<organism evidence="3 4">
    <name type="scientific">Galendromus occidentalis</name>
    <name type="common">western predatory mite</name>
    <dbReference type="NCBI Taxonomy" id="34638"/>
    <lineage>
        <taxon>Eukaryota</taxon>
        <taxon>Metazoa</taxon>
        <taxon>Ecdysozoa</taxon>
        <taxon>Arthropoda</taxon>
        <taxon>Chelicerata</taxon>
        <taxon>Arachnida</taxon>
        <taxon>Acari</taxon>
        <taxon>Parasitiformes</taxon>
        <taxon>Mesostigmata</taxon>
        <taxon>Gamasina</taxon>
        <taxon>Phytoseioidea</taxon>
        <taxon>Phytoseiidae</taxon>
        <taxon>Typhlodrominae</taxon>
        <taxon>Galendromus</taxon>
    </lineage>
</organism>
<feature type="region of interest" description="Disordered" evidence="1">
    <location>
        <begin position="407"/>
        <end position="473"/>
    </location>
</feature>
<proteinExistence type="predicted"/>
<feature type="region of interest" description="Disordered" evidence="1">
    <location>
        <begin position="498"/>
        <end position="518"/>
    </location>
</feature>
<dbReference type="AlphaFoldDB" id="A0AAJ6QU05"/>
<dbReference type="KEGG" id="goe:100901977"/>
<feature type="region of interest" description="Disordered" evidence="1">
    <location>
        <begin position="340"/>
        <end position="370"/>
    </location>
</feature>
<feature type="signal peptide" evidence="2">
    <location>
        <begin position="1"/>
        <end position="18"/>
    </location>
</feature>
<evidence type="ECO:0000313" key="3">
    <source>
        <dbReference type="Proteomes" id="UP000694867"/>
    </source>
</evidence>
<name>A0AAJ6QU05_9ACAR</name>